<dbReference type="AlphaFoldDB" id="A0A3D9ZL08"/>
<reference evidence="5 6" key="1">
    <citation type="submission" date="2018-08" db="EMBL/GenBank/DDBJ databases">
        <title>Sequencing the genomes of 1000 actinobacteria strains.</title>
        <authorList>
            <person name="Klenk H.-P."/>
        </authorList>
    </citation>
    <scope>NUCLEOTIDE SEQUENCE [LARGE SCALE GENOMIC DNA]</scope>
    <source>
        <strain evidence="5 6">DSM 44099</strain>
    </source>
</reference>
<dbReference type="PANTHER" id="PTHR35092">
    <property type="entry name" value="CHLORINASE MJ1651"/>
    <property type="match status" value="1"/>
</dbReference>
<feature type="domain" description="S-adenosyl-l-methionine hydroxide adenosyltransferase N-terminal" evidence="3">
    <location>
        <begin position="3"/>
        <end position="148"/>
    </location>
</feature>
<evidence type="ECO:0000259" key="3">
    <source>
        <dbReference type="Pfam" id="PF01887"/>
    </source>
</evidence>
<evidence type="ECO:0000256" key="2">
    <source>
        <dbReference type="ARBA" id="ARBA00024035"/>
    </source>
</evidence>
<dbReference type="EMBL" id="QUMQ01000001">
    <property type="protein sequence ID" value="REF97955.1"/>
    <property type="molecule type" value="Genomic_DNA"/>
</dbReference>
<dbReference type="Gene3D" id="3.40.50.10790">
    <property type="entry name" value="S-adenosyl-l-methionine hydroxide adenosyltransferase, N-terminal"/>
    <property type="match status" value="1"/>
</dbReference>
<dbReference type="OrthoDB" id="9792195at2"/>
<protein>
    <recommendedName>
        <fullName evidence="7">SAM-dependent chlorinase/fluorinase</fullName>
    </recommendedName>
</protein>
<dbReference type="InterPro" id="IPR002747">
    <property type="entry name" value="SAM_OH_AdoTrfase"/>
</dbReference>
<comment type="similarity">
    <text evidence="2">Belongs to the SAM hydrolase / SAM-dependent halogenase family.</text>
</comment>
<dbReference type="InterPro" id="IPR046469">
    <property type="entry name" value="SAM_HAT_N"/>
</dbReference>
<evidence type="ECO:0000313" key="6">
    <source>
        <dbReference type="Proteomes" id="UP000256913"/>
    </source>
</evidence>
<dbReference type="PIRSF" id="PIRSF006779">
    <property type="entry name" value="UCP006779"/>
    <property type="match status" value="1"/>
</dbReference>
<evidence type="ECO:0000313" key="5">
    <source>
        <dbReference type="EMBL" id="REF97955.1"/>
    </source>
</evidence>
<dbReference type="Gene3D" id="2.40.30.90">
    <property type="entry name" value="Bacterial fluorinating enzyme like"/>
    <property type="match status" value="1"/>
</dbReference>
<dbReference type="SUPFAM" id="SSF102522">
    <property type="entry name" value="Bacterial fluorinating enzyme, N-terminal domain"/>
    <property type="match status" value="1"/>
</dbReference>
<comment type="caution">
    <text evidence="5">The sequence shown here is derived from an EMBL/GenBank/DDBJ whole genome shotgun (WGS) entry which is preliminary data.</text>
</comment>
<keyword evidence="6" id="KW-1185">Reference proteome</keyword>
<dbReference type="InterPro" id="IPR046470">
    <property type="entry name" value="SAM_HAT_C"/>
</dbReference>
<organism evidence="5 6">
    <name type="scientific">Asanoa ferruginea</name>
    <dbReference type="NCBI Taxonomy" id="53367"/>
    <lineage>
        <taxon>Bacteria</taxon>
        <taxon>Bacillati</taxon>
        <taxon>Actinomycetota</taxon>
        <taxon>Actinomycetes</taxon>
        <taxon>Micromonosporales</taxon>
        <taxon>Micromonosporaceae</taxon>
        <taxon>Asanoa</taxon>
    </lineage>
</organism>
<dbReference type="Pfam" id="PF20257">
    <property type="entry name" value="SAM_HAT_C"/>
    <property type="match status" value="1"/>
</dbReference>
<dbReference type="SUPFAM" id="SSF101852">
    <property type="entry name" value="Bacterial fluorinating enzyme, C-terminal domain"/>
    <property type="match status" value="1"/>
</dbReference>
<evidence type="ECO:0008006" key="7">
    <source>
        <dbReference type="Google" id="ProtNLM"/>
    </source>
</evidence>
<dbReference type="RefSeq" id="WP_116069314.1">
    <property type="nucleotide sequence ID" value="NZ_BONB01000029.1"/>
</dbReference>
<dbReference type="PANTHER" id="PTHR35092:SF1">
    <property type="entry name" value="CHLORINASE MJ1651"/>
    <property type="match status" value="1"/>
</dbReference>
<name>A0A3D9ZL08_9ACTN</name>
<dbReference type="InterPro" id="IPR023227">
    <property type="entry name" value="SAM_OH_AdoTrfase_C_sf"/>
</dbReference>
<proteinExistence type="inferred from homology"/>
<dbReference type="Proteomes" id="UP000256913">
    <property type="component" value="Unassembled WGS sequence"/>
</dbReference>
<dbReference type="InterPro" id="IPR023228">
    <property type="entry name" value="SAM_OH_AdoTrfase_N_sf"/>
</dbReference>
<feature type="domain" description="S-adenosyl-l-methionine hydroxide adenosyltransferase C-terminal" evidence="4">
    <location>
        <begin position="173"/>
        <end position="252"/>
    </location>
</feature>
<keyword evidence="1" id="KW-0949">S-adenosyl-L-methionine</keyword>
<evidence type="ECO:0000256" key="1">
    <source>
        <dbReference type="ARBA" id="ARBA00022691"/>
    </source>
</evidence>
<dbReference type="Pfam" id="PF01887">
    <property type="entry name" value="SAM_HAT_N"/>
    <property type="match status" value="1"/>
</dbReference>
<gene>
    <name evidence="5" type="ORF">DFJ67_3964</name>
</gene>
<accession>A0A3D9ZL08</accession>
<evidence type="ECO:0000259" key="4">
    <source>
        <dbReference type="Pfam" id="PF20257"/>
    </source>
</evidence>
<sequence>MWISFTTDYGRRDGFVAACHGAIAKIEPTARVIDVTHEIVPGDVARGAVVLAQTVGDLPTGVHLAVVDPGVGTARRSIAVRAPGGLLVGPDNGLLIWAAEALGGVTDAVELTNAAWFAPVVTRTFHGRDIFAPVAARLVGGAPLHEAGPAIDPADLARLPEPELETGDGWLAAEVLNVDRFGNVQLAATALPAPVGQKVRIGDQHAVIGETFADVAPGGLVVLIDSAGRLAIAANGAPADDALDVVPGDVVRITLSD</sequence>